<feature type="compositionally biased region" description="Polar residues" evidence="1">
    <location>
        <begin position="12"/>
        <end position="23"/>
    </location>
</feature>
<proteinExistence type="predicted"/>
<comment type="caution">
    <text evidence="2">The sequence shown here is derived from an EMBL/GenBank/DDBJ whole genome shotgun (WGS) entry which is preliminary data.</text>
</comment>
<keyword evidence="3" id="KW-1185">Reference proteome</keyword>
<feature type="region of interest" description="Disordered" evidence="1">
    <location>
        <begin position="1"/>
        <end position="114"/>
    </location>
</feature>
<sequence length="184" mass="19556">MITRGQEPTDAPASTSPRITTAPSGRRKQRALTSSTKRAASKPLSGGTLNEARKGKKKAAKRASPAPTPTDPEKNADRGPAVNVGSELEEKAPPRAAKKPKKATTATELGAASREDGFDLSEFMASFQPETASVIAPPVTAGPLRHIQLSLKHQMLSMSFALSRKKSFVYVVLSARKSRRPGTP</sequence>
<accession>A0A225WFD0</accession>
<dbReference type="EMBL" id="NBNE01001097">
    <property type="protein sequence ID" value="OWZ15570.1"/>
    <property type="molecule type" value="Genomic_DNA"/>
</dbReference>
<evidence type="ECO:0000313" key="2">
    <source>
        <dbReference type="EMBL" id="OWZ15570.1"/>
    </source>
</evidence>
<evidence type="ECO:0000313" key="3">
    <source>
        <dbReference type="Proteomes" id="UP000198211"/>
    </source>
</evidence>
<dbReference type="Proteomes" id="UP000198211">
    <property type="component" value="Unassembled WGS sequence"/>
</dbReference>
<protein>
    <submittedName>
        <fullName evidence="2">Uncharacterized protein</fullName>
    </submittedName>
</protein>
<gene>
    <name evidence="2" type="ORF">PHMEG_00010760</name>
</gene>
<dbReference type="AlphaFoldDB" id="A0A225WFD0"/>
<organism evidence="2 3">
    <name type="scientific">Phytophthora megakarya</name>
    <dbReference type="NCBI Taxonomy" id="4795"/>
    <lineage>
        <taxon>Eukaryota</taxon>
        <taxon>Sar</taxon>
        <taxon>Stramenopiles</taxon>
        <taxon>Oomycota</taxon>
        <taxon>Peronosporomycetes</taxon>
        <taxon>Peronosporales</taxon>
        <taxon>Peronosporaceae</taxon>
        <taxon>Phytophthora</taxon>
    </lineage>
</organism>
<evidence type="ECO:0000256" key="1">
    <source>
        <dbReference type="SAM" id="MobiDB-lite"/>
    </source>
</evidence>
<reference evidence="3" key="1">
    <citation type="submission" date="2017-03" db="EMBL/GenBank/DDBJ databases">
        <title>Phytopthora megakarya and P. palmivora, two closely related causual agents of cacao black pod achieved similar genome size and gene model numbers by different mechanisms.</title>
        <authorList>
            <person name="Ali S."/>
            <person name="Shao J."/>
            <person name="Larry D.J."/>
            <person name="Kronmiller B."/>
            <person name="Shen D."/>
            <person name="Strem M.D."/>
            <person name="Melnick R.L."/>
            <person name="Guiltinan M.J."/>
            <person name="Tyler B.M."/>
            <person name="Meinhardt L.W."/>
            <person name="Bailey B.A."/>
        </authorList>
    </citation>
    <scope>NUCLEOTIDE SEQUENCE [LARGE SCALE GENOMIC DNA]</scope>
    <source>
        <strain evidence="3">zdho120</strain>
    </source>
</reference>
<name>A0A225WFD0_9STRA</name>